<keyword evidence="3" id="KW-1185">Reference proteome</keyword>
<reference evidence="2 3" key="1">
    <citation type="journal article" date="2023" name="Commun. Biol.">
        <title>Genome analysis of Parmales, the sister group of diatoms, reveals the evolutionary specialization of diatoms from phago-mixotrophs to photoautotrophs.</title>
        <authorList>
            <person name="Ban H."/>
            <person name="Sato S."/>
            <person name="Yoshikawa S."/>
            <person name="Yamada K."/>
            <person name="Nakamura Y."/>
            <person name="Ichinomiya M."/>
            <person name="Sato N."/>
            <person name="Blanc-Mathieu R."/>
            <person name="Endo H."/>
            <person name="Kuwata A."/>
            <person name="Ogata H."/>
        </authorList>
    </citation>
    <scope>NUCLEOTIDE SEQUENCE [LARGE SCALE GENOMIC DNA]</scope>
</reference>
<comment type="caution">
    <text evidence="2">The sequence shown here is derived from an EMBL/GenBank/DDBJ whole genome shotgun (WGS) entry which is preliminary data.</text>
</comment>
<dbReference type="InterPro" id="IPR036770">
    <property type="entry name" value="Ankyrin_rpt-contain_sf"/>
</dbReference>
<feature type="compositionally biased region" description="Basic and acidic residues" evidence="1">
    <location>
        <begin position="204"/>
        <end position="264"/>
    </location>
</feature>
<gene>
    <name evidence="2" type="ORF">TeGR_g1847</name>
</gene>
<name>A0ABQ6MRX0_9STRA</name>
<dbReference type="Proteomes" id="UP001165060">
    <property type="component" value="Unassembled WGS sequence"/>
</dbReference>
<dbReference type="Gene3D" id="1.25.40.20">
    <property type="entry name" value="Ankyrin repeat-containing domain"/>
    <property type="match status" value="1"/>
</dbReference>
<feature type="region of interest" description="Disordered" evidence="1">
    <location>
        <begin position="198"/>
        <end position="264"/>
    </location>
</feature>
<protein>
    <submittedName>
        <fullName evidence="2">Uncharacterized protein</fullName>
    </submittedName>
</protein>
<dbReference type="EMBL" id="BRYB01001677">
    <property type="protein sequence ID" value="GMI30914.1"/>
    <property type="molecule type" value="Genomic_DNA"/>
</dbReference>
<organism evidence="2 3">
    <name type="scientific">Tetraparma gracilis</name>
    <dbReference type="NCBI Taxonomy" id="2962635"/>
    <lineage>
        <taxon>Eukaryota</taxon>
        <taxon>Sar</taxon>
        <taxon>Stramenopiles</taxon>
        <taxon>Ochrophyta</taxon>
        <taxon>Bolidophyceae</taxon>
        <taxon>Parmales</taxon>
        <taxon>Triparmaceae</taxon>
        <taxon>Tetraparma</taxon>
    </lineage>
</organism>
<evidence type="ECO:0000313" key="2">
    <source>
        <dbReference type="EMBL" id="GMI30914.1"/>
    </source>
</evidence>
<dbReference type="SUPFAM" id="SSF48403">
    <property type="entry name" value="Ankyrin repeat"/>
    <property type="match status" value="1"/>
</dbReference>
<proteinExistence type="predicted"/>
<evidence type="ECO:0000313" key="3">
    <source>
        <dbReference type="Proteomes" id="UP001165060"/>
    </source>
</evidence>
<accession>A0ABQ6MRX0</accession>
<dbReference type="Pfam" id="PF13606">
    <property type="entry name" value="Ank_3"/>
    <property type="match status" value="1"/>
</dbReference>
<evidence type="ECO:0000256" key="1">
    <source>
        <dbReference type="SAM" id="MobiDB-lite"/>
    </source>
</evidence>
<dbReference type="InterPro" id="IPR002110">
    <property type="entry name" value="Ankyrin_rpt"/>
</dbReference>
<sequence>MYQAIRENDMDTIRDLHGSGDYPDLSVPDDVGNYPAHLAILFDRPEVLRFLHKKGVDLSKKCDTTNYGTPAFYCMHYGKTGMLTDLWELGYDLTDPCDKYGMPPSYYADKKGDTLTLAHINDLMSRGTLQDVKATIIQRCTRGLFARIIYRGLLADQVRRIAAQTAIGAPWRGGVVRMRNNKKDQEDPNWRKTQMEAMAAARGEGAEVKEEGGGAEVKEEGGGAEVKEEEGAVQKVDLGEGKEEGGAAEEKLEEKPEEKQEGDT</sequence>